<keyword evidence="1" id="KW-0812">Transmembrane</keyword>
<reference evidence="2 3" key="1">
    <citation type="journal article" date="2016" name="Nat. Commun.">
        <title>Thousands of microbial genomes shed light on interconnected biogeochemical processes in an aquifer system.</title>
        <authorList>
            <person name="Anantharaman K."/>
            <person name="Brown C.T."/>
            <person name="Hug L.A."/>
            <person name="Sharon I."/>
            <person name="Castelle C.J."/>
            <person name="Probst A.J."/>
            <person name="Thomas B.C."/>
            <person name="Singh A."/>
            <person name="Wilkins M.J."/>
            <person name="Karaoz U."/>
            <person name="Brodie E.L."/>
            <person name="Williams K.H."/>
            <person name="Hubbard S.S."/>
            <person name="Banfield J.F."/>
        </authorList>
    </citation>
    <scope>NUCLEOTIDE SEQUENCE [LARGE SCALE GENOMIC DNA]</scope>
</reference>
<dbReference type="AlphaFoldDB" id="A0A1G2SDY5"/>
<dbReference type="STRING" id="1802727.A2937_03935"/>
<accession>A0A1G2SDY5</accession>
<feature type="transmembrane region" description="Helical" evidence="1">
    <location>
        <begin position="20"/>
        <end position="37"/>
    </location>
</feature>
<keyword evidence="1" id="KW-0472">Membrane</keyword>
<evidence type="ECO:0000256" key="1">
    <source>
        <dbReference type="SAM" id="Phobius"/>
    </source>
</evidence>
<keyword evidence="1" id="KW-1133">Transmembrane helix</keyword>
<dbReference type="Proteomes" id="UP000177987">
    <property type="component" value="Unassembled WGS sequence"/>
</dbReference>
<name>A0A1G2SDY5_9BACT</name>
<evidence type="ECO:0000313" key="2">
    <source>
        <dbReference type="EMBL" id="OHA83273.1"/>
    </source>
</evidence>
<sequence>MSENNVQKVVVVDGGSKSVGVAFLLAFIFGPLGMMYSTVSGGIIMLVVSLFVGLFTLGFGLFVTWPICVVWACIAASSHNKKALAGFARA</sequence>
<feature type="transmembrane region" description="Helical" evidence="1">
    <location>
        <begin position="43"/>
        <end position="74"/>
    </location>
</feature>
<evidence type="ECO:0000313" key="3">
    <source>
        <dbReference type="Proteomes" id="UP000177987"/>
    </source>
</evidence>
<gene>
    <name evidence="2" type="ORF">A2937_03935</name>
</gene>
<organism evidence="2 3">
    <name type="scientific">Candidatus Yonathbacteria bacterium RIFCSPLOWO2_01_FULL_47_33b</name>
    <dbReference type="NCBI Taxonomy" id="1802727"/>
    <lineage>
        <taxon>Bacteria</taxon>
        <taxon>Candidatus Yonathiibacteriota</taxon>
    </lineage>
</organism>
<protein>
    <submittedName>
        <fullName evidence="2">Uncharacterized protein</fullName>
    </submittedName>
</protein>
<dbReference type="EMBL" id="MHUW01000019">
    <property type="protein sequence ID" value="OHA83273.1"/>
    <property type="molecule type" value="Genomic_DNA"/>
</dbReference>
<proteinExistence type="predicted"/>
<comment type="caution">
    <text evidence="2">The sequence shown here is derived from an EMBL/GenBank/DDBJ whole genome shotgun (WGS) entry which is preliminary data.</text>
</comment>